<proteinExistence type="predicted"/>
<sequence>MSIITQIEDRIKSFGRGSIFYPDDFLDLGTSDSIRQSLTRLCKDEKIVRVAQGIYCYPQIDEELGLGIIMPTTDEIARSLAKRDHARIVPTGSYAQHVLGLSTQIPLNCVYMTDGSARHLELYNGRKITFKRTTPKNLSFSSKLAMLITFALKSLGKINMEQTVIKRIRELLKNEPKSEVMKDLSLMPEWIRNIVTEAYE</sequence>
<evidence type="ECO:0000313" key="1">
    <source>
        <dbReference type="EMBL" id="RHL33263.1"/>
    </source>
</evidence>
<dbReference type="Pfam" id="PF19570">
    <property type="entry name" value="DUF6088"/>
    <property type="match status" value="1"/>
</dbReference>
<dbReference type="AlphaFoldDB" id="A0A415KAJ4"/>
<evidence type="ECO:0008006" key="3">
    <source>
        <dbReference type="Google" id="ProtNLM"/>
    </source>
</evidence>
<dbReference type="RefSeq" id="WP_118419712.1">
    <property type="nucleotide sequence ID" value="NZ_QROO01000039.1"/>
</dbReference>
<organism evidence="1 2">
    <name type="scientific">Bacteroides xylanisolvens</name>
    <dbReference type="NCBI Taxonomy" id="371601"/>
    <lineage>
        <taxon>Bacteria</taxon>
        <taxon>Pseudomonadati</taxon>
        <taxon>Bacteroidota</taxon>
        <taxon>Bacteroidia</taxon>
        <taxon>Bacteroidales</taxon>
        <taxon>Bacteroidaceae</taxon>
        <taxon>Bacteroides</taxon>
    </lineage>
</organism>
<evidence type="ECO:0000313" key="2">
    <source>
        <dbReference type="Proteomes" id="UP000284495"/>
    </source>
</evidence>
<dbReference type="EMBL" id="QROO01000039">
    <property type="protein sequence ID" value="RHL33263.1"/>
    <property type="molecule type" value="Genomic_DNA"/>
</dbReference>
<dbReference type="Proteomes" id="UP000284495">
    <property type="component" value="Unassembled WGS sequence"/>
</dbReference>
<dbReference type="InterPro" id="IPR045738">
    <property type="entry name" value="DUF6088"/>
</dbReference>
<comment type="caution">
    <text evidence="1">The sequence shown here is derived from an EMBL/GenBank/DDBJ whole genome shotgun (WGS) entry which is preliminary data.</text>
</comment>
<accession>A0A415KAJ4</accession>
<gene>
    <name evidence="1" type="ORF">DW027_22925</name>
</gene>
<protein>
    <recommendedName>
        <fullName evidence="3">Type IV toxin-antitoxin system AbiEi family antitoxin domain-containing protein</fullName>
    </recommendedName>
</protein>
<name>A0A415KAJ4_9BACE</name>
<reference evidence="1 2" key="1">
    <citation type="submission" date="2018-08" db="EMBL/GenBank/DDBJ databases">
        <title>A genome reference for cultivated species of the human gut microbiota.</title>
        <authorList>
            <person name="Zou Y."/>
            <person name="Xue W."/>
            <person name="Luo G."/>
        </authorList>
    </citation>
    <scope>NUCLEOTIDE SEQUENCE [LARGE SCALE GENOMIC DNA]</scope>
    <source>
        <strain evidence="1 2">AF38-2</strain>
    </source>
</reference>